<dbReference type="EMBL" id="KZ345097">
    <property type="protein sequence ID" value="PIO75891.1"/>
    <property type="molecule type" value="Genomic_DNA"/>
</dbReference>
<organism evidence="1 2">
    <name type="scientific">Teladorsagia circumcincta</name>
    <name type="common">Brown stomach worm</name>
    <name type="synonym">Ostertagia circumcincta</name>
    <dbReference type="NCBI Taxonomy" id="45464"/>
    <lineage>
        <taxon>Eukaryota</taxon>
        <taxon>Metazoa</taxon>
        <taxon>Ecdysozoa</taxon>
        <taxon>Nematoda</taxon>
        <taxon>Chromadorea</taxon>
        <taxon>Rhabditida</taxon>
        <taxon>Rhabditina</taxon>
        <taxon>Rhabditomorpha</taxon>
        <taxon>Strongyloidea</taxon>
        <taxon>Trichostrongylidae</taxon>
        <taxon>Teladorsagia</taxon>
    </lineage>
</organism>
<gene>
    <name evidence="1" type="ORF">TELCIR_02051</name>
</gene>
<sequence>MEKSVAEYKMRLLSTVLLTDAAAIFLHSHLHNVISASHQQCSHDFSSVARFHLHSIS</sequence>
<proteinExistence type="predicted"/>
<accession>A0A2G9V075</accession>
<evidence type="ECO:0000313" key="1">
    <source>
        <dbReference type="EMBL" id="PIO75891.1"/>
    </source>
</evidence>
<keyword evidence="2" id="KW-1185">Reference proteome</keyword>
<evidence type="ECO:0000313" key="2">
    <source>
        <dbReference type="Proteomes" id="UP000230423"/>
    </source>
</evidence>
<reference evidence="1 2" key="1">
    <citation type="submission" date="2015-09" db="EMBL/GenBank/DDBJ databases">
        <title>Draft genome of the parasitic nematode Teladorsagia circumcincta isolate WARC Sus (inbred).</title>
        <authorList>
            <person name="Mitreva M."/>
        </authorList>
    </citation>
    <scope>NUCLEOTIDE SEQUENCE [LARGE SCALE GENOMIC DNA]</scope>
    <source>
        <strain evidence="1 2">S</strain>
    </source>
</reference>
<dbReference type="AlphaFoldDB" id="A0A2G9V075"/>
<protein>
    <submittedName>
        <fullName evidence="1">Uncharacterized protein</fullName>
    </submittedName>
</protein>
<dbReference type="Proteomes" id="UP000230423">
    <property type="component" value="Unassembled WGS sequence"/>
</dbReference>
<name>A0A2G9V075_TELCI</name>